<evidence type="ECO:0000256" key="6">
    <source>
        <dbReference type="ARBA" id="ARBA00022692"/>
    </source>
</evidence>
<dbReference type="SMART" id="SM00060">
    <property type="entry name" value="FN3"/>
    <property type="match status" value="3"/>
</dbReference>
<dbReference type="Gene3D" id="2.60.40.10">
    <property type="entry name" value="Immunoglobulins"/>
    <property type="match status" value="6"/>
</dbReference>
<dbReference type="InterPro" id="IPR013783">
    <property type="entry name" value="Ig-like_fold"/>
</dbReference>
<keyword evidence="7" id="KW-0732">Signal</keyword>
<dbReference type="InterPro" id="IPR036116">
    <property type="entry name" value="FN3_sf"/>
</dbReference>
<protein>
    <recommendedName>
        <fullName evidence="16">Fibronectin type-III domain-containing protein</fullName>
    </recommendedName>
</protein>
<dbReference type="PROSITE" id="PS50853">
    <property type="entry name" value="FN3"/>
    <property type="match status" value="3"/>
</dbReference>
<keyword evidence="8" id="KW-0677">Repeat</keyword>
<evidence type="ECO:0000256" key="1">
    <source>
        <dbReference type="ARBA" id="ARBA00004251"/>
    </source>
</evidence>
<keyword evidence="11" id="KW-1015">Disulfide bond</keyword>
<keyword evidence="18" id="KW-1185">Reference proteome</keyword>
<evidence type="ECO:0000256" key="3">
    <source>
        <dbReference type="ARBA" id="ARBA00010890"/>
    </source>
</evidence>
<evidence type="ECO:0000256" key="7">
    <source>
        <dbReference type="ARBA" id="ARBA00022729"/>
    </source>
</evidence>
<dbReference type="Pfam" id="PF00041">
    <property type="entry name" value="fn3"/>
    <property type="match status" value="1"/>
</dbReference>
<comment type="similarity">
    <text evidence="3">Belongs to the type I cytokine receptor family. Type 3 subfamily.</text>
</comment>
<keyword evidence="12" id="KW-0675">Receptor</keyword>
<organism evidence="17 18">
    <name type="scientific">Phrynosoma platyrhinos</name>
    <name type="common">Desert horned lizard</name>
    <dbReference type="NCBI Taxonomy" id="52577"/>
    <lineage>
        <taxon>Eukaryota</taxon>
        <taxon>Metazoa</taxon>
        <taxon>Chordata</taxon>
        <taxon>Craniata</taxon>
        <taxon>Vertebrata</taxon>
        <taxon>Euteleostomi</taxon>
        <taxon>Lepidosauria</taxon>
        <taxon>Squamata</taxon>
        <taxon>Bifurcata</taxon>
        <taxon>Unidentata</taxon>
        <taxon>Episquamata</taxon>
        <taxon>Toxicofera</taxon>
        <taxon>Iguania</taxon>
        <taxon>Phrynosomatidae</taxon>
        <taxon>Phrynosomatinae</taxon>
        <taxon>Phrynosoma</taxon>
    </lineage>
</organism>
<name>A0ABQ7TMM7_PHRPL</name>
<evidence type="ECO:0000256" key="2">
    <source>
        <dbReference type="ARBA" id="ARBA00008921"/>
    </source>
</evidence>
<keyword evidence="4" id="KW-1003">Cell membrane</keyword>
<reference evidence="17 18" key="1">
    <citation type="journal article" date="2022" name="Gigascience">
        <title>A chromosome-level genome assembly and annotation of the desert horned lizard, Phrynosoma platyrhinos, provides insight into chromosomal rearrangements among reptiles.</title>
        <authorList>
            <person name="Koochekian N."/>
            <person name="Ascanio A."/>
            <person name="Farleigh K."/>
            <person name="Card D.C."/>
            <person name="Schield D.R."/>
            <person name="Castoe T.A."/>
            <person name="Jezkova T."/>
        </authorList>
    </citation>
    <scope>NUCLEOTIDE SEQUENCE [LARGE SCALE GENOMIC DNA]</scope>
    <source>
        <strain evidence="17">NK-2021</strain>
    </source>
</reference>
<keyword evidence="5" id="KW-0597">Phosphoprotein</keyword>
<evidence type="ECO:0000256" key="13">
    <source>
        <dbReference type="ARBA" id="ARBA00023180"/>
    </source>
</evidence>
<dbReference type="EMBL" id="JAIPUX010000035">
    <property type="protein sequence ID" value="KAH0631060.1"/>
    <property type="molecule type" value="Genomic_DNA"/>
</dbReference>
<keyword evidence="14" id="KW-0393">Immunoglobulin domain</keyword>
<dbReference type="Pfam" id="PF06328">
    <property type="entry name" value="Lep_receptor_Ig"/>
    <property type="match status" value="1"/>
</dbReference>
<evidence type="ECO:0000256" key="12">
    <source>
        <dbReference type="ARBA" id="ARBA00023170"/>
    </source>
</evidence>
<evidence type="ECO:0000256" key="8">
    <source>
        <dbReference type="ARBA" id="ARBA00022737"/>
    </source>
</evidence>
<gene>
    <name evidence="17" type="ORF">JD844_005147</name>
</gene>
<evidence type="ECO:0000256" key="5">
    <source>
        <dbReference type="ARBA" id="ARBA00022553"/>
    </source>
</evidence>
<dbReference type="InterPro" id="IPR010457">
    <property type="entry name" value="IgC2-like_lig-bd"/>
</dbReference>
<dbReference type="InterPro" id="IPR050379">
    <property type="entry name" value="Type-I_Cytokine_Rcpt"/>
</dbReference>
<evidence type="ECO:0000256" key="15">
    <source>
        <dbReference type="SAM" id="Phobius"/>
    </source>
</evidence>
<comment type="subcellular location">
    <subcellularLocation>
        <location evidence="1">Cell membrane</location>
        <topology evidence="1">Single-pass type I membrane protein</topology>
    </subcellularLocation>
</comment>
<evidence type="ECO:0000256" key="4">
    <source>
        <dbReference type="ARBA" id="ARBA00022475"/>
    </source>
</evidence>
<dbReference type="InterPro" id="IPR036179">
    <property type="entry name" value="Ig-like_dom_sf"/>
</dbReference>
<comment type="similarity">
    <text evidence="2">Belongs to the type I cytokine receptor family. Type 2 subfamily.</text>
</comment>
<evidence type="ECO:0000313" key="17">
    <source>
        <dbReference type="EMBL" id="KAH0631060.1"/>
    </source>
</evidence>
<proteinExistence type="inferred from homology"/>
<dbReference type="Proteomes" id="UP000826234">
    <property type="component" value="Unassembled WGS sequence"/>
</dbReference>
<evidence type="ECO:0000259" key="16">
    <source>
        <dbReference type="PROSITE" id="PS50853"/>
    </source>
</evidence>
<feature type="domain" description="Fibronectin type-III" evidence="16">
    <location>
        <begin position="409"/>
        <end position="509"/>
    </location>
</feature>
<dbReference type="PROSITE" id="PS01353">
    <property type="entry name" value="HEMATOPO_REC_L_F2"/>
    <property type="match status" value="1"/>
</dbReference>
<evidence type="ECO:0000256" key="11">
    <source>
        <dbReference type="ARBA" id="ARBA00023157"/>
    </source>
</evidence>
<keyword evidence="6 15" id="KW-0812">Transmembrane</keyword>
<evidence type="ECO:0000313" key="18">
    <source>
        <dbReference type="Proteomes" id="UP000826234"/>
    </source>
</evidence>
<comment type="caution">
    <text evidence="17">The sequence shown here is derived from an EMBL/GenBank/DDBJ whole genome shotgun (WGS) entry which is preliminary data.</text>
</comment>
<keyword evidence="9 15" id="KW-1133">Transmembrane helix</keyword>
<dbReference type="InterPro" id="IPR003961">
    <property type="entry name" value="FN3_dom"/>
</dbReference>
<accession>A0ABQ7TMM7</accession>
<feature type="transmembrane region" description="Helical" evidence="15">
    <location>
        <begin position="709"/>
        <end position="728"/>
    </location>
</feature>
<feature type="domain" description="Fibronectin type-III" evidence="16">
    <location>
        <begin position="510"/>
        <end position="606"/>
    </location>
</feature>
<feature type="domain" description="Fibronectin type-III" evidence="16">
    <location>
        <begin position="607"/>
        <end position="702"/>
    </location>
</feature>
<dbReference type="InterPro" id="IPR003529">
    <property type="entry name" value="Hematopoietin_rcpt_Gp130_CS"/>
</dbReference>
<evidence type="ECO:0000256" key="10">
    <source>
        <dbReference type="ARBA" id="ARBA00023136"/>
    </source>
</evidence>
<evidence type="ECO:0000256" key="14">
    <source>
        <dbReference type="ARBA" id="ARBA00023319"/>
    </source>
</evidence>
<dbReference type="SUPFAM" id="SSF48726">
    <property type="entry name" value="Immunoglobulin"/>
    <property type="match status" value="1"/>
</dbReference>
<dbReference type="CDD" id="cd00063">
    <property type="entry name" value="FN3"/>
    <property type="match status" value="3"/>
</dbReference>
<evidence type="ECO:0000256" key="9">
    <source>
        <dbReference type="ARBA" id="ARBA00022989"/>
    </source>
</evidence>
<keyword evidence="13" id="KW-0325">Glycoprotein</keyword>
<dbReference type="PANTHER" id="PTHR23036">
    <property type="entry name" value="CYTOKINE RECEPTOR"/>
    <property type="match status" value="1"/>
</dbReference>
<dbReference type="PANTHER" id="PTHR23036:SF103">
    <property type="entry name" value="GRANULOCYTE COLONY-STIMULATING FACTOR RECEPTOR"/>
    <property type="match status" value="1"/>
</dbReference>
<dbReference type="SUPFAM" id="SSF49265">
    <property type="entry name" value="Fibronectin type III"/>
    <property type="match status" value="3"/>
</dbReference>
<sequence length="923" mass="102048">MGPKSPEAGSHIQSLLESISQTKNNLLEAGIRILACLILLLLAEEEKTQHNFVSSPLRKWKWHHARSQKSGVGLCNLPVFTIQLRSKQKLPSADPAPSKVEEAGNHKDLVEFTFHMLLQCNAGKCVCAGKYWSGLSLPGVRLHGLARDECRCRMSRPSAQTSDGKSFLFPFPGSSLSCSNIAVDAPVVLWGGNVSASCTIRRHRCRFQEDGETQVMWKWGKDFLSGTQQSFGDGVEVSNITVGPLNRTVSTLSCWVRKKGTPQIMNLTHIHAGYPPSEPQNLTCIMNTPSSIGLSRTDKDCHVQREAIPPCVPAAGQSSCTIPRQDFQLYQYVMLWVSVENALGAVQSRPLCADPTDLVKLDPPSLRTVQSVLEETDCVTIQMRCKRLPVSYWSDWSPLKDFTTHEKAPSGKLVTWWKVKPKKPGKGTEVQLMWKPMSPKETNGKILGYWATLSPHLPPGKSSSALCNTTELQCTLSLPSGTQRVFLVAYNSRGASPPTEVVLMDKKGHPVPKVQASPLDEKTIRLFWDAPRTPAPLGYILEWCRVASVDMPEDGVRWMKLGNGSATEGLIQEDIQPFQRYNISVSPLYKDGAGTPRYTEAYTMQKAPSEVPKLHAGNITKSTADLSWEPIPAEKRNGFITNYTIFWSGTNEDTRSAVVNPCVASFTLRGLWPSRMYQVHIMASTVAGSTNGTTLTLYTKAMDDMDISFVYLLVGLLLLMIIVLVICFHKSKRVPDPANSSLGKWTPAVLQEEIPPAPKACELSPVTVSAILVIEKEEKKCLSCSKSEPKKALKGSPTASQKSYTCNASDPTLVTGVALPASYVNSPESVQYAKVIADPYRSQEEASPMFYVRSNSTQPLLGDQTPSPKPYENLWFHGERTSCERGCHFQEEAFFLDRALLDFPLLQGLRIEGEEDLANFRRV</sequence>
<keyword evidence="10 15" id="KW-0472">Membrane</keyword>